<reference evidence="3" key="1">
    <citation type="journal article" date="2023" name="GigaByte">
        <title>Genome assembly of the bearded iris, Iris pallida Lam.</title>
        <authorList>
            <person name="Bruccoleri R.E."/>
            <person name="Oakeley E.J."/>
            <person name="Faust A.M.E."/>
            <person name="Altorfer M."/>
            <person name="Dessus-Babus S."/>
            <person name="Burckhardt D."/>
            <person name="Oertli M."/>
            <person name="Naumann U."/>
            <person name="Petersen F."/>
            <person name="Wong J."/>
        </authorList>
    </citation>
    <scope>NUCLEOTIDE SEQUENCE</scope>
    <source>
        <strain evidence="3">GSM-AAB239-AS_SAM_17_03QT</strain>
    </source>
</reference>
<feature type="compositionally biased region" description="Pro residues" evidence="1">
    <location>
        <begin position="637"/>
        <end position="649"/>
    </location>
</feature>
<keyword evidence="4" id="KW-1185">Reference proteome</keyword>
<dbReference type="GO" id="GO:0003676">
    <property type="term" value="F:nucleic acid binding"/>
    <property type="evidence" value="ECO:0007669"/>
    <property type="project" value="InterPro"/>
</dbReference>
<feature type="compositionally biased region" description="Basic and acidic residues" evidence="1">
    <location>
        <begin position="165"/>
        <end position="176"/>
    </location>
</feature>
<feature type="compositionally biased region" description="Basic and acidic residues" evidence="1">
    <location>
        <begin position="34"/>
        <end position="48"/>
    </location>
</feature>
<dbReference type="EMBL" id="JANAVB010014398">
    <property type="protein sequence ID" value="KAJ6834429.1"/>
    <property type="molecule type" value="Genomic_DNA"/>
</dbReference>
<proteinExistence type="predicted"/>
<dbReference type="PANTHER" id="PTHR47031">
    <property type="entry name" value="SAP DNA-BINDING DOMAIN-CONTAINING PROTEIN"/>
    <property type="match status" value="1"/>
</dbReference>
<feature type="region of interest" description="Disordered" evidence="1">
    <location>
        <begin position="596"/>
        <end position="615"/>
    </location>
</feature>
<evidence type="ECO:0000256" key="1">
    <source>
        <dbReference type="SAM" id="MobiDB-lite"/>
    </source>
</evidence>
<dbReference type="SMART" id="SM00513">
    <property type="entry name" value="SAP"/>
    <property type="match status" value="1"/>
</dbReference>
<feature type="compositionally biased region" description="Basic and acidic residues" evidence="1">
    <location>
        <begin position="85"/>
        <end position="99"/>
    </location>
</feature>
<comment type="caution">
    <text evidence="3">The sequence shown here is derived from an EMBL/GenBank/DDBJ whole genome shotgun (WGS) entry which is preliminary data.</text>
</comment>
<feature type="compositionally biased region" description="Polar residues" evidence="1">
    <location>
        <begin position="599"/>
        <end position="615"/>
    </location>
</feature>
<dbReference type="SUPFAM" id="SSF54928">
    <property type="entry name" value="RNA-binding domain, RBD"/>
    <property type="match status" value="1"/>
</dbReference>
<organism evidence="3 4">
    <name type="scientific">Iris pallida</name>
    <name type="common">Sweet iris</name>
    <dbReference type="NCBI Taxonomy" id="29817"/>
    <lineage>
        <taxon>Eukaryota</taxon>
        <taxon>Viridiplantae</taxon>
        <taxon>Streptophyta</taxon>
        <taxon>Embryophyta</taxon>
        <taxon>Tracheophyta</taxon>
        <taxon>Spermatophyta</taxon>
        <taxon>Magnoliopsida</taxon>
        <taxon>Liliopsida</taxon>
        <taxon>Asparagales</taxon>
        <taxon>Iridaceae</taxon>
        <taxon>Iridoideae</taxon>
        <taxon>Irideae</taxon>
        <taxon>Iris</taxon>
    </lineage>
</organism>
<feature type="compositionally biased region" description="Basic and acidic residues" evidence="1">
    <location>
        <begin position="111"/>
        <end position="125"/>
    </location>
</feature>
<dbReference type="InterPro" id="IPR003034">
    <property type="entry name" value="SAP_dom"/>
</dbReference>
<protein>
    <submittedName>
        <fullName evidence="3">Apoptotic chromatin condensation inducer in the nucleus</fullName>
    </submittedName>
</protein>
<feature type="region of interest" description="Disordered" evidence="1">
    <location>
        <begin position="29"/>
        <end position="190"/>
    </location>
</feature>
<feature type="compositionally biased region" description="Polar residues" evidence="1">
    <location>
        <begin position="136"/>
        <end position="163"/>
    </location>
</feature>
<dbReference type="Proteomes" id="UP001140949">
    <property type="component" value="Unassembled WGS sequence"/>
</dbReference>
<dbReference type="CDD" id="cd12432">
    <property type="entry name" value="RRM_ACINU"/>
    <property type="match status" value="1"/>
</dbReference>
<feature type="domain" description="SAP" evidence="2">
    <location>
        <begin position="13"/>
        <end position="47"/>
    </location>
</feature>
<evidence type="ECO:0000313" key="3">
    <source>
        <dbReference type="EMBL" id="KAJ6834429.1"/>
    </source>
</evidence>
<evidence type="ECO:0000313" key="4">
    <source>
        <dbReference type="Proteomes" id="UP001140949"/>
    </source>
</evidence>
<dbReference type="InterPro" id="IPR036361">
    <property type="entry name" value="SAP_dom_sf"/>
</dbReference>
<dbReference type="PROSITE" id="PS50800">
    <property type="entry name" value="SAP"/>
    <property type="match status" value="1"/>
</dbReference>
<evidence type="ECO:0000259" key="2">
    <source>
        <dbReference type="PROSITE" id="PS50800"/>
    </source>
</evidence>
<dbReference type="SUPFAM" id="SSF68906">
    <property type="entry name" value="SAP domain"/>
    <property type="match status" value="1"/>
</dbReference>
<dbReference type="Pfam" id="PF16294">
    <property type="entry name" value="RSB_motif"/>
    <property type="match status" value="1"/>
</dbReference>
<dbReference type="InterPro" id="IPR032552">
    <property type="entry name" value="RSB_motif"/>
</dbReference>
<dbReference type="AlphaFoldDB" id="A0AAX6H083"/>
<feature type="region of interest" description="Disordered" evidence="1">
    <location>
        <begin position="360"/>
        <end position="384"/>
    </location>
</feature>
<accession>A0AAX6H083</accession>
<reference evidence="3" key="2">
    <citation type="submission" date="2023-04" db="EMBL/GenBank/DDBJ databases">
        <authorList>
            <person name="Bruccoleri R.E."/>
            <person name="Oakeley E.J."/>
            <person name="Faust A.-M."/>
            <person name="Dessus-Babus S."/>
            <person name="Altorfer M."/>
            <person name="Burckhardt D."/>
            <person name="Oertli M."/>
            <person name="Naumann U."/>
            <person name="Petersen F."/>
            <person name="Wong J."/>
        </authorList>
    </citation>
    <scope>NUCLEOTIDE SEQUENCE</scope>
    <source>
        <strain evidence="3">GSM-AAB239-AS_SAM_17_03QT</strain>
        <tissue evidence="3">Leaf</tissue>
    </source>
</reference>
<dbReference type="InterPro" id="IPR035979">
    <property type="entry name" value="RBD_domain_sf"/>
</dbReference>
<dbReference type="Gene3D" id="1.10.720.30">
    <property type="entry name" value="SAP domain"/>
    <property type="match status" value="1"/>
</dbReference>
<feature type="region of interest" description="Disordered" evidence="1">
    <location>
        <begin position="621"/>
        <end position="673"/>
    </location>
</feature>
<sequence length="766" mass="84777">MSTEYPVYNNKPIDQWKVTELKEELRRRKLKINGLKEELVRRLDESLRSEMTSDPEEELGNGTDSDNDPQNNVDGKDSDLPPVEKNAEHDEDQSKKVDDDAMVDVDNNTSDVHHGAKDDGQKETTDATTDVAFEATSDNTVPVQSVTDDQNAVTQLQSNNQEASYDEKSKESKPPAEDVEFTPSETANQVSEVNPDLGFQVKCESISTDSVLINEKNPKLKDNLNANNVHLEVEVVKTDMVQPSSGDVPTIGVDLHPLKDDKELVDNQGSLEEVGDVTCTMGVEQCKKTDSVDVGSAEKLNFDSSSGDEPMPIIGVDLHPLEDDKMLVDNRGSLEEVGNATCTMEGEHRKKTGSVDVRSPEKLNFDRSSGDESMEEDVLESKQVESKNYSELGERNEDSKAKVVQVVTPVDAMVDGFPPEKKDMVPEDGIKPIAPVEKRKAKDQETVDMIEPKRQRRLNLETIKAPEAQTSHITASMPKDVFQPSLRRSLSRTETSISAEAPKERMVPQPLGAATTSLRINNFLRPFTLKAVQELLGKTGTFSDFWMDHIKTHCYVTYPSVEEAVATRNALYNLQWPSSGGRFLTAEFVDPHEVKTRLETPQSSAPVTSSPTIPTASAFQPQTQAMQPPRHPLRQQLPPPPPLPPPPALSNPLLVRERLPPPPPPPKKPEPSIVTLDDLFKKTIATPRIYYLPLSEEQVAARLVDQGKIAQEGHQIGAEKVSCKLAWICIHEGNIIAGLRLPNWSINRIAAVACFRLALLARLCKS</sequence>
<dbReference type="InterPro" id="IPR034257">
    <property type="entry name" value="Acinus_RRM"/>
</dbReference>
<name>A0AAX6H083_IRIPA</name>
<feature type="compositionally biased region" description="Basic and acidic residues" evidence="1">
    <location>
        <begin position="360"/>
        <end position="370"/>
    </location>
</feature>
<gene>
    <name evidence="3" type="ORF">M6B38_334230</name>
</gene>
<dbReference type="Pfam" id="PF02037">
    <property type="entry name" value="SAP"/>
    <property type="match status" value="1"/>
</dbReference>
<dbReference type="PANTHER" id="PTHR47031:SF3">
    <property type="entry name" value="SAP DOMAIN-CONTAINING PROTEIN"/>
    <property type="match status" value="1"/>
</dbReference>
<feature type="compositionally biased region" description="Polar residues" evidence="1">
    <location>
        <begin position="62"/>
        <end position="73"/>
    </location>
</feature>